<dbReference type="InterPro" id="IPR036028">
    <property type="entry name" value="SH3-like_dom_sf"/>
</dbReference>
<evidence type="ECO:0000313" key="8">
    <source>
        <dbReference type="Proteomes" id="UP001153712"/>
    </source>
</evidence>
<evidence type="ECO:0000256" key="2">
    <source>
        <dbReference type="ARBA" id="ARBA00022443"/>
    </source>
</evidence>
<name>A0A9N9TUL3_PHYSR</name>
<dbReference type="PROSITE" id="PS50002">
    <property type="entry name" value="SH3"/>
    <property type="match status" value="1"/>
</dbReference>
<gene>
    <name evidence="7" type="ORF">PHYEVI_LOCUS9200</name>
</gene>
<keyword evidence="2 3" id="KW-0728">SH3 domain</keyword>
<protein>
    <recommendedName>
        <fullName evidence="9">Endophilin-A</fullName>
    </recommendedName>
</protein>
<dbReference type="PANTHER" id="PTHR14167">
    <property type="entry name" value="SH3 DOMAIN-CONTAINING"/>
    <property type="match status" value="1"/>
</dbReference>
<proteinExistence type="inferred from homology"/>
<evidence type="ECO:0000259" key="5">
    <source>
        <dbReference type="PROSITE" id="PS50002"/>
    </source>
</evidence>
<reference evidence="7" key="1">
    <citation type="submission" date="2022-01" db="EMBL/GenBank/DDBJ databases">
        <authorList>
            <person name="King R."/>
        </authorList>
    </citation>
    <scope>NUCLEOTIDE SEQUENCE</scope>
</reference>
<dbReference type="InterPro" id="IPR027267">
    <property type="entry name" value="AH/BAR_dom_sf"/>
</dbReference>
<dbReference type="Proteomes" id="UP001153712">
    <property type="component" value="Chromosome 6"/>
</dbReference>
<dbReference type="SMART" id="SM00721">
    <property type="entry name" value="BAR"/>
    <property type="match status" value="1"/>
</dbReference>
<dbReference type="EMBL" id="OU900099">
    <property type="protein sequence ID" value="CAG9862896.1"/>
    <property type="molecule type" value="Genomic_DNA"/>
</dbReference>
<dbReference type="PANTHER" id="PTHR14167:SF76">
    <property type="entry name" value="ENDOPHILIN B, ISOFORM A"/>
    <property type="match status" value="1"/>
</dbReference>
<dbReference type="PROSITE" id="PS51021">
    <property type="entry name" value="BAR"/>
    <property type="match status" value="1"/>
</dbReference>
<dbReference type="Pfam" id="PF03114">
    <property type="entry name" value="BAR"/>
    <property type="match status" value="1"/>
</dbReference>
<dbReference type="InterPro" id="IPR004148">
    <property type="entry name" value="BAR_dom"/>
</dbReference>
<feature type="coiled-coil region" evidence="4">
    <location>
        <begin position="197"/>
        <end position="224"/>
    </location>
</feature>
<dbReference type="Gene3D" id="1.20.1270.60">
    <property type="entry name" value="Arfaptin homology (AH) domain/BAR domain"/>
    <property type="match status" value="1"/>
</dbReference>
<dbReference type="GO" id="GO:0061024">
    <property type="term" value="P:membrane organization"/>
    <property type="evidence" value="ECO:0007669"/>
    <property type="project" value="TreeGrafter"/>
</dbReference>
<organism evidence="7 8">
    <name type="scientific">Phyllotreta striolata</name>
    <name type="common">Striped flea beetle</name>
    <name type="synonym">Crioceris striolata</name>
    <dbReference type="NCBI Taxonomy" id="444603"/>
    <lineage>
        <taxon>Eukaryota</taxon>
        <taxon>Metazoa</taxon>
        <taxon>Ecdysozoa</taxon>
        <taxon>Arthropoda</taxon>
        <taxon>Hexapoda</taxon>
        <taxon>Insecta</taxon>
        <taxon>Pterygota</taxon>
        <taxon>Neoptera</taxon>
        <taxon>Endopterygota</taxon>
        <taxon>Coleoptera</taxon>
        <taxon>Polyphaga</taxon>
        <taxon>Cucujiformia</taxon>
        <taxon>Chrysomeloidea</taxon>
        <taxon>Chrysomelidae</taxon>
        <taxon>Galerucinae</taxon>
        <taxon>Alticini</taxon>
        <taxon>Phyllotreta</taxon>
    </lineage>
</organism>
<evidence type="ECO:0000256" key="1">
    <source>
        <dbReference type="ARBA" id="ARBA00006697"/>
    </source>
</evidence>
<evidence type="ECO:0000256" key="3">
    <source>
        <dbReference type="PROSITE-ProRule" id="PRU00192"/>
    </source>
</evidence>
<dbReference type="OrthoDB" id="14167at2759"/>
<dbReference type="InterPro" id="IPR050384">
    <property type="entry name" value="Endophilin_SH3RF"/>
</dbReference>
<dbReference type="SUPFAM" id="SSF50044">
    <property type="entry name" value="SH3-domain"/>
    <property type="match status" value="1"/>
</dbReference>
<dbReference type="Pfam" id="PF00018">
    <property type="entry name" value="SH3_1"/>
    <property type="match status" value="1"/>
</dbReference>
<comment type="similarity">
    <text evidence="1">Belongs to the endophilin family.</text>
</comment>
<evidence type="ECO:0008006" key="9">
    <source>
        <dbReference type="Google" id="ProtNLM"/>
    </source>
</evidence>
<dbReference type="GO" id="GO:0016020">
    <property type="term" value="C:membrane"/>
    <property type="evidence" value="ECO:0007669"/>
    <property type="project" value="TreeGrafter"/>
</dbReference>
<accession>A0A9N9TUL3</accession>
<evidence type="ECO:0000259" key="6">
    <source>
        <dbReference type="PROSITE" id="PS51021"/>
    </source>
</evidence>
<feature type="domain" description="SH3" evidence="5">
    <location>
        <begin position="285"/>
        <end position="344"/>
    </location>
</feature>
<dbReference type="SUPFAM" id="SSF103657">
    <property type="entry name" value="BAR/IMD domain-like"/>
    <property type="match status" value="1"/>
</dbReference>
<sequence>MDFNVKKMVKDAGAALSRAIQLTEEKLGTSEKTELDGHFENLWSRAEHTKNYTERIVKNTEAVLIPNPGNRVEDYIYEKIEKKRPSRLSNLEYLGVDMVEAGNALGPGTIYGSSLIKVGQWEQKLGQTERDFIGSAGMCFTQPLRKFLETEMKTIIKEKNLLEMKRLDLDACKNRVRKARSMLGQPAGKDGISPEQALEQKHAYENAEKELRIAQSEFDRQAEITKLLLEGVSSSHAAHLRYLHEFVETQARFYSQCTTVMTDLQRELASLCSSLPNQNNTNAEEDMQKAKVLYDYEAKDSSELDLKASDVIFIRDIQNGDYYMGKNDKNNQGFVPKAYVELLT</sequence>
<evidence type="ECO:0000256" key="4">
    <source>
        <dbReference type="SAM" id="Coils"/>
    </source>
</evidence>
<dbReference type="CDD" id="cd07594">
    <property type="entry name" value="BAR_Endophilin_B"/>
    <property type="match status" value="1"/>
</dbReference>
<evidence type="ECO:0000313" key="7">
    <source>
        <dbReference type="EMBL" id="CAG9862896.1"/>
    </source>
</evidence>
<keyword evidence="4" id="KW-0175">Coiled coil</keyword>
<dbReference type="InterPro" id="IPR001452">
    <property type="entry name" value="SH3_domain"/>
</dbReference>
<dbReference type="SMART" id="SM00326">
    <property type="entry name" value="SH3"/>
    <property type="match status" value="1"/>
</dbReference>
<dbReference type="AlphaFoldDB" id="A0A9N9TUL3"/>
<keyword evidence="8" id="KW-1185">Reference proteome</keyword>
<dbReference type="Gene3D" id="2.30.30.40">
    <property type="entry name" value="SH3 Domains"/>
    <property type="match status" value="1"/>
</dbReference>
<dbReference type="GO" id="GO:0005737">
    <property type="term" value="C:cytoplasm"/>
    <property type="evidence" value="ECO:0007669"/>
    <property type="project" value="InterPro"/>
</dbReference>
<feature type="domain" description="BAR" evidence="6">
    <location>
        <begin position="24"/>
        <end position="277"/>
    </location>
</feature>